<protein>
    <submittedName>
        <fullName evidence="2">Polyphosphate kinase</fullName>
    </submittedName>
</protein>
<keyword evidence="1" id="KW-1133">Transmembrane helix</keyword>
<feature type="transmembrane region" description="Helical" evidence="1">
    <location>
        <begin position="34"/>
        <end position="56"/>
    </location>
</feature>
<organism evidence="2 3">
    <name type="scientific">Natrialba taiwanensis DSM 12281</name>
    <dbReference type="NCBI Taxonomy" id="1230458"/>
    <lineage>
        <taxon>Archaea</taxon>
        <taxon>Methanobacteriati</taxon>
        <taxon>Methanobacteriota</taxon>
        <taxon>Stenosarchaea group</taxon>
        <taxon>Halobacteria</taxon>
        <taxon>Halobacteriales</taxon>
        <taxon>Natrialbaceae</taxon>
        <taxon>Natrialba</taxon>
    </lineage>
</organism>
<sequence>MVFKRLLGSKVTRSLTVASVLLEMKRALNRGNNVRALLLLGVAVLAWQWAVIGLVAQGLASVIRRGSSSDSGSKSRAS</sequence>
<evidence type="ECO:0000256" key="1">
    <source>
        <dbReference type="SAM" id="Phobius"/>
    </source>
</evidence>
<keyword evidence="2" id="KW-0808">Transferase</keyword>
<dbReference type="AlphaFoldDB" id="L9ZQI4"/>
<proteinExistence type="predicted"/>
<comment type="caution">
    <text evidence="2">The sequence shown here is derived from an EMBL/GenBank/DDBJ whole genome shotgun (WGS) entry which is preliminary data.</text>
</comment>
<dbReference type="RefSeq" id="WP_006826776.1">
    <property type="nucleotide sequence ID" value="NZ_AOIL01000051.1"/>
</dbReference>
<dbReference type="Proteomes" id="UP000011648">
    <property type="component" value="Unassembled WGS sequence"/>
</dbReference>
<accession>L9ZQI4</accession>
<dbReference type="PATRIC" id="fig|1230458.4.peg.3145"/>
<reference evidence="2 3" key="1">
    <citation type="journal article" date="2014" name="PLoS Genet.">
        <title>Phylogenetically driven sequencing of extremely halophilic archaea reveals strategies for static and dynamic osmo-response.</title>
        <authorList>
            <person name="Becker E.A."/>
            <person name="Seitzer P.M."/>
            <person name="Tritt A."/>
            <person name="Larsen D."/>
            <person name="Krusor M."/>
            <person name="Yao A.I."/>
            <person name="Wu D."/>
            <person name="Madern D."/>
            <person name="Eisen J.A."/>
            <person name="Darling A.E."/>
            <person name="Facciotti M.T."/>
        </authorList>
    </citation>
    <scope>NUCLEOTIDE SEQUENCE [LARGE SCALE GENOMIC DNA]</scope>
    <source>
        <strain evidence="2 3">DSM 12281</strain>
    </source>
</reference>
<gene>
    <name evidence="2" type="ORF">C484_15547</name>
</gene>
<keyword evidence="2" id="KW-0418">Kinase</keyword>
<keyword evidence="3" id="KW-1185">Reference proteome</keyword>
<keyword evidence="1" id="KW-0812">Transmembrane</keyword>
<dbReference type="GO" id="GO:0016301">
    <property type="term" value="F:kinase activity"/>
    <property type="evidence" value="ECO:0007669"/>
    <property type="project" value="UniProtKB-KW"/>
</dbReference>
<evidence type="ECO:0000313" key="3">
    <source>
        <dbReference type="Proteomes" id="UP000011648"/>
    </source>
</evidence>
<keyword evidence="1" id="KW-0472">Membrane</keyword>
<dbReference type="EMBL" id="AOIL01000051">
    <property type="protein sequence ID" value="ELY88341.1"/>
    <property type="molecule type" value="Genomic_DNA"/>
</dbReference>
<evidence type="ECO:0000313" key="2">
    <source>
        <dbReference type="EMBL" id="ELY88341.1"/>
    </source>
</evidence>
<name>L9ZQI4_9EURY</name>